<dbReference type="OrthoDB" id="9816161at2"/>
<dbReference type="InterPro" id="IPR008920">
    <property type="entry name" value="TF_FadR/GntR_C"/>
</dbReference>
<name>A0A558GYI1_PAENT</name>
<dbReference type="CDD" id="cd07377">
    <property type="entry name" value="WHTH_GntR"/>
    <property type="match status" value="1"/>
</dbReference>
<dbReference type="Pfam" id="PF00392">
    <property type="entry name" value="GntR"/>
    <property type="match status" value="1"/>
</dbReference>
<dbReference type="Proteomes" id="UP000316500">
    <property type="component" value="Unassembled WGS sequence"/>
</dbReference>
<evidence type="ECO:0000313" key="5">
    <source>
        <dbReference type="EMBL" id="TVU61943.1"/>
    </source>
</evidence>
<keyword evidence="2" id="KW-0238">DNA-binding</keyword>
<comment type="caution">
    <text evidence="5">The sequence shown here is derived from an EMBL/GenBank/DDBJ whole genome shotgun (WGS) entry which is preliminary data.</text>
</comment>
<evidence type="ECO:0000256" key="3">
    <source>
        <dbReference type="ARBA" id="ARBA00023163"/>
    </source>
</evidence>
<dbReference type="SMART" id="SM00345">
    <property type="entry name" value="HTH_GNTR"/>
    <property type="match status" value="1"/>
</dbReference>
<dbReference type="GO" id="GO:0003700">
    <property type="term" value="F:DNA-binding transcription factor activity"/>
    <property type="evidence" value="ECO:0007669"/>
    <property type="project" value="InterPro"/>
</dbReference>
<dbReference type="InterPro" id="IPR000524">
    <property type="entry name" value="Tscrpt_reg_HTH_GntR"/>
</dbReference>
<dbReference type="AlphaFoldDB" id="A0A558GYI1"/>
<dbReference type="SUPFAM" id="SSF48008">
    <property type="entry name" value="GntR ligand-binding domain-like"/>
    <property type="match status" value="1"/>
</dbReference>
<evidence type="ECO:0000313" key="6">
    <source>
        <dbReference type="Proteomes" id="UP000316500"/>
    </source>
</evidence>
<dbReference type="PANTHER" id="PTHR43537">
    <property type="entry name" value="TRANSCRIPTIONAL REGULATOR, GNTR FAMILY"/>
    <property type="match status" value="1"/>
</dbReference>
<dbReference type="EMBL" id="VNFK01000009">
    <property type="protein sequence ID" value="TVU61943.1"/>
    <property type="molecule type" value="Genomic_DNA"/>
</dbReference>
<keyword evidence="3" id="KW-0804">Transcription</keyword>
<dbReference type="Gene3D" id="1.20.120.530">
    <property type="entry name" value="GntR ligand-binding domain-like"/>
    <property type="match status" value="1"/>
</dbReference>
<dbReference type="Pfam" id="PF07729">
    <property type="entry name" value="FCD"/>
    <property type="match status" value="1"/>
</dbReference>
<dbReference type="Gene3D" id="1.10.10.10">
    <property type="entry name" value="Winged helix-like DNA-binding domain superfamily/Winged helix DNA-binding domain"/>
    <property type="match status" value="1"/>
</dbReference>
<reference evidence="5 6" key="1">
    <citation type="submission" date="2019-07" db="EMBL/GenBank/DDBJ databases">
        <title>Diversity of Bacteria from Kongsfjorden, Arctic.</title>
        <authorList>
            <person name="Yu Y."/>
        </authorList>
    </citation>
    <scope>NUCLEOTIDE SEQUENCE [LARGE SCALE GENOMIC DNA]</scope>
    <source>
        <strain evidence="5 6">SM1928</strain>
    </source>
</reference>
<organism evidence="5 6">
    <name type="scientific">Paenarthrobacter nitroguajacolicus</name>
    <name type="common">Arthrobacter nitroguajacolicus</name>
    <dbReference type="NCBI Taxonomy" id="211146"/>
    <lineage>
        <taxon>Bacteria</taxon>
        <taxon>Bacillati</taxon>
        <taxon>Actinomycetota</taxon>
        <taxon>Actinomycetes</taxon>
        <taxon>Micrococcales</taxon>
        <taxon>Micrococcaceae</taxon>
        <taxon>Paenarthrobacter</taxon>
    </lineage>
</organism>
<evidence type="ECO:0000256" key="1">
    <source>
        <dbReference type="ARBA" id="ARBA00023015"/>
    </source>
</evidence>
<evidence type="ECO:0000259" key="4">
    <source>
        <dbReference type="PROSITE" id="PS50949"/>
    </source>
</evidence>
<dbReference type="GO" id="GO:0003677">
    <property type="term" value="F:DNA binding"/>
    <property type="evidence" value="ECO:0007669"/>
    <property type="project" value="UniProtKB-KW"/>
</dbReference>
<sequence length="243" mass="26430">MGDEMKKEVGLSAITPKSTAEIIADQLRDRIVEGYFVPGEQINEALLSSQLSVSRGPVREALNRLCQEGLLISRPNRGVFVIELTDEDVDEIYGVREMLEIGAAEIITAQTAQRRQEVSDALVKIASQLPAAIATGDWARVSRLDLDFHTTLVASVGNSRLLRAYTTLATESLICMINPERAYPTPSTLSHDHMAMAKLIAAGSMNEIHAAFHRHLSGAEDHLAGTLEARSRDHHGPVAATAQ</sequence>
<proteinExistence type="predicted"/>
<protein>
    <submittedName>
        <fullName evidence="5">GntR family transcriptional regulator</fullName>
    </submittedName>
</protein>
<dbReference type="SUPFAM" id="SSF46785">
    <property type="entry name" value="Winged helix' DNA-binding domain"/>
    <property type="match status" value="1"/>
</dbReference>
<accession>A0A558GYI1</accession>
<dbReference type="InterPro" id="IPR011711">
    <property type="entry name" value="GntR_C"/>
</dbReference>
<keyword evidence="1" id="KW-0805">Transcription regulation</keyword>
<dbReference type="SMART" id="SM00895">
    <property type="entry name" value="FCD"/>
    <property type="match status" value="1"/>
</dbReference>
<gene>
    <name evidence="5" type="ORF">FQP90_12785</name>
</gene>
<dbReference type="InterPro" id="IPR036390">
    <property type="entry name" value="WH_DNA-bd_sf"/>
</dbReference>
<evidence type="ECO:0000256" key="2">
    <source>
        <dbReference type="ARBA" id="ARBA00023125"/>
    </source>
</evidence>
<dbReference type="InterPro" id="IPR036388">
    <property type="entry name" value="WH-like_DNA-bd_sf"/>
</dbReference>
<dbReference type="PROSITE" id="PS50949">
    <property type="entry name" value="HTH_GNTR"/>
    <property type="match status" value="1"/>
</dbReference>
<feature type="domain" description="HTH gntR-type" evidence="4">
    <location>
        <begin position="17"/>
        <end position="84"/>
    </location>
</feature>
<dbReference type="PANTHER" id="PTHR43537:SF5">
    <property type="entry name" value="UXU OPERON TRANSCRIPTIONAL REGULATOR"/>
    <property type="match status" value="1"/>
</dbReference>